<dbReference type="RefSeq" id="WP_379599567.1">
    <property type="nucleotide sequence ID" value="NZ_JBHRTN010000028.1"/>
</dbReference>
<reference evidence="2" key="1">
    <citation type="journal article" date="2019" name="Int. J. Syst. Evol. Microbiol.">
        <title>The Global Catalogue of Microorganisms (GCM) 10K type strain sequencing project: providing services to taxonomists for standard genome sequencing and annotation.</title>
        <authorList>
            <consortium name="The Broad Institute Genomics Platform"/>
            <consortium name="The Broad Institute Genome Sequencing Center for Infectious Disease"/>
            <person name="Wu L."/>
            <person name="Ma J."/>
        </authorList>
    </citation>
    <scope>NUCLEOTIDE SEQUENCE [LARGE SCALE GENOMIC DNA]</scope>
    <source>
        <strain evidence="2">KCTC 52094</strain>
    </source>
</reference>
<dbReference type="Proteomes" id="UP001595593">
    <property type="component" value="Unassembled WGS sequence"/>
</dbReference>
<evidence type="ECO:0000313" key="1">
    <source>
        <dbReference type="EMBL" id="MFC3127503.1"/>
    </source>
</evidence>
<accession>A0ABV7G465</accession>
<keyword evidence="2" id="KW-1185">Reference proteome</keyword>
<name>A0ABV7G465_9PROT</name>
<sequence>MPHEFDDAMLMAFGDGVLEEPEFSAVAEAVEQDHALAARLEALREGRRLMRELHGTAPEVPEGLRRKVEAMVGTAQAPESQADGETRREAEIIALRPRPKPKTSATRPAWHGAAMAAGIAAILVIPALLQFGPAEPPRQPTGLAVLALGQALPKELSGAFDVVMSGETRTFPDGRRFQAVASFRDASGRLCREFQLAGASNLLGIACRDADAWQPSLLLAMPAEKQGGFTPAGSAASVVDAFLDSRGISAPLEPAEESAALRNLRGF</sequence>
<protein>
    <submittedName>
        <fullName evidence="1">Anti-sigma factor family protein</fullName>
    </submittedName>
</protein>
<proteinExistence type="predicted"/>
<organism evidence="1 2">
    <name type="scientific">Teichococcus globiformis</name>
    <dbReference type="NCBI Taxonomy" id="2307229"/>
    <lineage>
        <taxon>Bacteria</taxon>
        <taxon>Pseudomonadati</taxon>
        <taxon>Pseudomonadota</taxon>
        <taxon>Alphaproteobacteria</taxon>
        <taxon>Acetobacterales</taxon>
        <taxon>Roseomonadaceae</taxon>
        <taxon>Roseomonas</taxon>
    </lineage>
</organism>
<gene>
    <name evidence="1" type="ORF">ACFOD4_20765</name>
</gene>
<comment type="caution">
    <text evidence="1">The sequence shown here is derived from an EMBL/GenBank/DDBJ whole genome shotgun (WGS) entry which is preliminary data.</text>
</comment>
<evidence type="ECO:0000313" key="2">
    <source>
        <dbReference type="Proteomes" id="UP001595593"/>
    </source>
</evidence>
<dbReference type="EMBL" id="JBHRTN010000028">
    <property type="protein sequence ID" value="MFC3127503.1"/>
    <property type="molecule type" value="Genomic_DNA"/>
</dbReference>